<dbReference type="Proteomes" id="UP000434172">
    <property type="component" value="Unassembled WGS sequence"/>
</dbReference>
<dbReference type="PANTHER" id="PTHR13887">
    <property type="entry name" value="GLUTATHIONE S-TRANSFERASE KAPPA"/>
    <property type="match status" value="1"/>
</dbReference>
<gene>
    <name evidence="2" type="ORF">GQ607_016054</name>
</gene>
<dbReference type="SUPFAM" id="SSF52833">
    <property type="entry name" value="Thioredoxin-like"/>
    <property type="match status" value="1"/>
</dbReference>
<dbReference type="PANTHER" id="PTHR13887:SF52">
    <property type="entry name" value="DSBA-LIKE THIOREDOXIN DOMAIN-CONTAINING PROTEIN"/>
    <property type="match status" value="1"/>
</dbReference>
<dbReference type="GO" id="GO:0016491">
    <property type="term" value="F:oxidoreductase activity"/>
    <property type="evidence" value="ECO:0007669"/>
    <property type="project" value="InterPro"/>
</dbReference>
<dbReference type="AlphaFoldDB" id="A0A8H3W1S6"/>
<evidence type="ECO:0000313" key="2">
    <source>
        <dbReference type="EMBL" id="KAF0316712.1"/>
    </source>
</evidence>
<dbReference type="Pfam" id="PF01323">
    <property type="entry name" value="DSBA"/>
    <property type="match status" value="1"/>
</dbReference>
<dbReference type="EMBL" id="WOWK01000150">
    <property type="protein sequence ID" value="KAF0316712.1"/>
    <property type="molecule type" value="Genomic_DNA"/>
</dbReference>
<proteinExistence type="predicted"/>
<keyword evidence="3" id="KW-1185">Reference proteome</keyword>
<accession>A0A8H3W1S6</accession>
<evidence type="ECO:0000313" key="3">
    <source>
        <dbReference type="Proteomes" id="UP000434172"/>
    </source>
</evidence>
<dbReference type="CDD" id="cd03024">
    <property type="entry name" value="DsbA_FrnE"/>
    <property type="match status" value="1"/>
</dbReference>
<evidence type="ECO:0000259" key="1">
    <source>
        <dbReference type="Pfam" id="PF01323"/>
    </source>
</evidence>
<dbReference type="Gene3D" id="3.40.30.10">
    <property type="entry name" value="Glutaredoxin"/>
    <property type="match status" value="1"/>
</dbReference>
<comment type="caution">
    <text evidence="2">The sequence shown here is derived from an EMBL/GenBank/DDBJ whole genome shotgun (WGS) entry which is preliminary data.</text>
</comment>
<dbReference type="InterPro" id="IPR001853">
    <property type="entry name" value="DSBA-like_thioredoxin_dom"/>
</dbReference>
<dbReference type="InterPro" id="IPR036249">
    <property type="entry name" value="Thioredoxin-like_sf"/>
</dbReference>
<feature type="domain" description="DSBA-like thioredoxin" evidence="1">
    <location>
        <begin position="5"/>
        <end position="219"/>
    </location>
</feature>
<sequence>MYKSQITFTFDTICPWTYIAKKRLGKALEEIAASPTANDVSFTLVFRPYQLYPDFPTEPQDKRQWYVTTKHDASDIKQSVYEATMSELGTAVGIPFSWGGTMSNTFNAHRVIQHFQEAKDAETANRLVEALYSRYFEQEKDQGAKEVLVDACVEAGIPEAEAKEVVENQTEGKIDTRNMIRTAAMDGVDAVPHIVFEGRRRDLTLIGAKEVDEYVKAMQTIIKESK</sequence>
<name>A0A8H3W1S6_9PEZI</name>
<reference evidence="2 3" key="1">
    <citation type="submission" date="2019-12" db="EMBL/GenBank/DDBJ databases">
        <title>A genome sequence resource for the geographically widespread anthracnose pathogen Colletotrichum asianum.</title>
        <authorList>
            <person name="Meng Y."/>
        </authorList>
    </citation>
    <scope>NUCLEOTIDE SEQUENCE [LARGE SCALE GENOMIC DNA]</scope>
    <source>
        <strain evidence="2 3">ICMP 18580</strain>
    </source>
</reference>
<dbReference type="OrthoDB" id="1930760at2759"/>
<protein>
    <submittedName>
        <fullName evidence="2">Dsba oxidoreductase</fullName>
    </submittedName>
</protein>
<organism evidence="2 3">
    <name type="scientific">Colletotrichum asianum</name>
    <dbReference type="NCBI Taxonomy" id="702518"/>
    <lineage>
        <taxon>Eukaryota</taxon>
        <taxon>Fungi</taxon>
        <taxon>Dikarya</taxon>
        <taxon>Ascomycota</taxon>
        <taxon>Pezizomycotina</taxon>
        <taxon>Sordariomycetes</taxon>
        <taxon>Hypocreomycetidae</taxon>
        <taxon>Glomerellales</taxon>
        <taxon>Glomerellaceae</taxon>
        <taxon>Colletotrichum</taxon>
        <taxon>Colletotrichum gloeosporioides species complex</taxon>
    </lineage>
</organism>